<keyword evidence="2" id="KW-1185">Reference proteome</keyword>
<name>A0A067TFM7_GALM3</name>
<accession>A0A067TFM7</accession>
<sequence length="312" mass="35504">MEIKATFDDFNTDLLQKAPLNVDWEARSFMALNPLYVERLVEASELVVQLAPISFSRYGSIYYEEDVDPSLKDRPLYADQELRDECSQTSFRNHCPAFYILSQQRRKKCGPHGSDLKDLAYVLDLPPYQDLRDIITISRHSWSDGLADAEHCFIKVISSLGDFIPIHDYLLCPVLLTEKDGAENKGELINHFLLEGISFMQMQGNLGRNGSSLGLGGFVATEHTEKAKTIAEGEFSFCTRRVSILAPGRERRARLSEKASMVMKWSHVRDVYWYKKFSGPPFSPSMHGDILRNVSLAPYELYAKAKSLNQTY</sequence>
<gene>
    <name evidence="1" type="ORF">GALMADRAFT_135372</name>
</gene>
<dbReference type="HOGENOM" id="CLU_891494_0_0_1"/>
<proteinExistence type="predicted"/>
<dbReference type="EMBL" id="KL142370">
    <property type="protein sequence ID" value="KDR81990.1"/>
    <property type="molecule type" value="Genomic_DNA"/>
</dbReference>
<reference evidence="2" key="1">
    <citation type="journal article" date="2014" name="Proc. Natl. Acad. Sci. U.S.A.">
        <title>Extensive sampling of basidiomycete genomes demonstrates inadequacy of the white-rot/brown-rot paradigm for wood decay fungi.</title>
        <authorList>
            <person name="Riley R."/>
            <person name="Salamov A.A."/>
            <person name="Brown D.W."/>
            <person name="Nagy L.G."/>
            <person name="Floudas D."/>
            <person name="Held B.W."/>
            <person name="Levasseur A."/>
            <person name="Lombard V."/>
            <person name="Morin E."/>
            <person name="Otillar R."/>
            <person name="Lindquist E.A."/>
            <person name="Sun H."/>
            <person name="LaButti K.M."/>
            <person name="Schmutz J."/>
            <person name="Jabbour D."/>
            <person name="Luo H."/>
            <person name="Baker S.E."/>
            <person name="Pisabarro A.G."/>
            <person name="Walton J.D."/>
            <person name="Blanchette R.A."/>
            <person name="Henrissat B."/>
            <person name="Martin F."/>
            <person name="Cullen D."/>
            <person name="Hibbett D.S."/>
            <person name="Grigoriev I.V."/>
        </authorList>
    </citation>
    <scope>NUCLEOTIDE SEQUENCE [LARGE SCALE GENOMIC DNA]</scope>
    <source>
        <strain evidence="2">CBS 339.88</strain>
    </source>
</reference>
<dbReference type="AlphaFoldDB" id="A0A067TFM7"/>
<dbReference type="Proteomes" id="UP000027222">
    <property type="component" value="Unassembled WGS sequence"/>
</dbReference>
<evidence type="ECO:0000313" key="1">
    <source>
        <dbReference type="EMBL" id="KDR81990.1"/>
    </source>
</evidence>
<evidence type="ECO:0000313" key="2">
    <source>
        <dbReference type="Proteomes" id="UP000027222"/>
    </source>
</evidence>
<protein>
    <submittedName>
        <fullName evidence="1">Uncharacterized protein</fullName>
    </submittedName>
</protein>
<organism evidence="1 2">
    <name type="scientific">Galerina marginata (strain CBS 339.88)</name>
    <dbReference type="NCBI Taxonomy" id="685588"/>
    <lineage>
        <taxon>Eukaryota</taxon>
        <taxon>Fungi</taxon>
        <taxon>Dikarya</taxon>
        <taxon>Basidiomycota</taxon>
        <taxon>Agaricomycotina</taxon>
        <taxon>Agaricomycetes</taxon>
        <taxon>Agaricomycetidae</taxon>
        <taxon>Agaricales</taxon>
        <taxon>Agaricineae</taxon>
        <taxon>Strophariaceae</taxon>
        <taxon>Galerina</taxon>
    </lineage>
</organism>